<comment type="caution">
    <text evidence="2">The sequence shown here is derived from an EMBL/GenBank/DDBJ whole genome shotgun (WGS) entry which is preliminary data.</text>
</comment>
<feature type="non-terminal residue" evidence="2">
    <location>
        <position position="66"/>
    </location>
</feature>
<feature type="compositionally biased region" description="Basic and acidic residues" evidence="1">
    <location>
        <begin position="1"/>
        <end position="10"/>
    </location>
</feature>
<dbReference type="InParanoid" id="A0A2P5F477"/>
<evidence type="ECO:0000313" key="2">
    <source>
        <dbReference type="EMBL" id="PON92595.1"/>
    </source>
</evidence>
<dbReference type="Proteomes" id="UP000237000">
    <property type="component" value="Unassembled WGS sequence"/>
</dbReference>
<evidence type="ECO:0000256" key="1">
    <source>
        <dbReference type="SAM" id="MobiDB-lite"/>
    </source>
</evidence>
<sequence length="66" mass="7755">MDDEVPKHMVLDGAIDESYHEESEDMDEKNIYISNQIAKFKLERKEVGKQFGIKIEGYMENAFIEK</sequence>
<accession>A0A2P5F477</accession>
<proteinExistence type="predicted"/>
<evidence type="ECO:0000313" key="3">
    <source>
        <dbReference type="Proteomes" id="UP000237000"/>
    </source>
</evidence>
<dbReference type="EMBL" id="JXTC01000064">
    <property type="protein sequence ID" value="PON92595.1"/>
    <property type="molecule type" value="Genomic_DNA"/>
</dbReference>
<protein>
    <submittedName>
        <fullName evidence="2">Uncharacterized protein</fullName>
    </submittedName>
</protein>
<organism evidence="2 3">
    <name type="scientific">Trema orientale</name>
    <name type="common">Charcoal tree</name>
    <name type="synonym">Celtis orientalis</name>
    <dbReference type="NCBI Taxonomy" id="63057"/>
    <lineage>
        <taxon>Eukaryota</taxon>
        <taxon>Viridiplantae</taxon>
        <taxon>Streptophyta</taxon>
        <taxon>Embryophyta</taxon>
        <taxon>Tracheophyta</taxon>
        <taxon>Spermatophyta</taxon>
        <taxon>Magnoliopsida</taxon>
        <taxon>eudicotyledons</taxon>
        <taxon>Gunneridae</taxon>
        <taxon>Pentapetalae</taxon>
        <taxon>rosids</taxon>
        <taxon>fabids</taxon>
        <taxon>Rosales</taxon>
        <taxon>Cannabaceae</taxon>
        <taxon>Trema</taxon>
    </lineage>
</organism>
<feature type="region of interest" description="Disordered" evidence="1">
    <location>
        <begin position="1"/>
        <end position="26"/>
    </location>
</feature>
<keyword evidence="3" id="KW-1185">Reference proteome</keyword>
<name>A0A2P5F477_TREOI</name>
<dbReference type="AlphaFoldDB" id="A0A2P5F477"/>
<reference evidence="3" key="1">
    <citation type="submission" date="2016-06" db="EMBL/GenBank/DDBJ databases">
        <title>Parallel loss of symbiosis genes in relatives of nitrogen-fixing non-legume Parasponia.</title>
        <authorList>
            <person name="Van Velzen R."/>
            <person name="Holmer R."/>
            <person name="Bu F."/>
            <person name="Rutten L."/>
            <person name="Van Zeijl A."/>
            <person name="Liu W."/>
            <person name="Santuari L."/>
            <person name="Cao Q."/>
            <person name="Sharma T."/>
            <person name="Shen D."/>
            <person name="Roswanjaya Y."/>
            <person name="Wardhani T."/>
            <person name="Kalhor M.S."/>
            <person name="Jansen J."/>
            <person name="Van den Hoogen J."/>
            <person name="Gungor B."/>
            <person name="Hartog M."/>
            <person name="Hontelez J."/>
            <person name="Verver J."/>
            <person name="Yang W.-C."/>
            <person name="Schijlen E."/>
            <person name="Repin R."/>
            <person name="Schilthuizen M."/>
            <person name="Schranz E."/>
            <person name="Heidstra R."/>
            <person name="Miyata K."/>
            <person name="Fedorova E."/>
            <person name="Kohlen W."/>
            <person name="Bisseling T."/>
            <person name="Smit S."/>
            <person name="Geurts R."/>
        </authorList>
    </citation>
    <scope>NUCLEOTIDE SEQUENCE [LARGE SCALE GENOMIC DNA]</scope>
    <source>
        <strain evidence="3">cv. RG33-2</strain>
    </source>
</reference>
<gene>
    <name evidence="2" type="ORF">TorRG33x02_116890</name>
</gene>